<dbReference type="PANTHER" id="PTHR46289:SF14">
    <property type="entry name" value="DUF4371 DOMAIN-CONTAINING PROTEIN"/>
    <property type="match status" value="1"/>
</dbReference>
<evidence type="ECO:0000259" key="2">
    <source>
        <dbReference type="Pfam" id="PF14291"/>
    </source>
</evidence>
<dbReference type="AlphaFoldDB" id="A0A8B8GNU8"/>
<protein>
    <submittedName>
        <fullName evidence="4">52 kDa repressor of the inhibitor of the protein kinase-like</fullName>
    </submittedName>
</protein>
<dbReference type="InterPro" id="IPR025398">
    <property type="entry name" value="DUF4371"/>
</dbReference>
<reference evidence="4" key="1">
    <citation type="submission" date="2025-08" db="UniProtKB">
        <authorList>
            <consortium name="RefSeq"/>
        </authorList>
    </citation>
    <scope>IDENTIFICATION</scope>
    <source>
        <tissue evidence="4">Whole body</tissue>
    </source>
</reference>
<organism evidence="3 4">
    <name type="scientific">Sipha flava</name>
    <name type="common">yellow sugarcane aphid</name>
    <dbReference type="NCBI Taxonomy" id="143950"/>
    <lineage>
        <taxon>Eukaryota</taxon>
        <taxon>Metazoa</taxon>
        <taxon>Ecdysozoa</taxon>
        <taxon>Arthropoda</taxon>
        <taxon>Hexapoda</taxon>
        <taxon>Insecta</taxon>
        <taxon>Pterygota</taxon>
        <taxon>Neoptera</taxon>
        <taxon>Paraneoptera</taxon>
        <taxon>Hemiptera</taxon>
        <taxon>Sternorrhyncha</taxon>
        <taxon>Aphidomorpha</taxon>
        <taxon>Aphidoidea</taxon>
        <taxon>Aphididae</taxon>
        <taxon>Sipha</taxon>
    </lineage>
</organism>
<evidence type="ECO:0000259" key="1">
    <source>
        <dbReference type="Pfam" id="PF05699"/>
    </source>
</evidence>
<dbReference type="OrthoDB" id="6594023at2759"/>
<dbReference type="Proteomes" id="UP000694846">
    <property type="component" value="Unplaced"/>
</dbReference>
<feature type="domain" description="DUF4371" evidence="2">
    <location>
        <begin position="67"/>
        <end position="234"/>
    </location>
</feature>
<feature type="domain" description="HAT C-terminal dimerisation" evidence="1">
    <location>
        <begin position="541"/>
        <end position="606"/>
    </location>
</feature>
<dbReference type="InterPro" id="IPR052958">
    <property type="entry name" value="IFN-induced_PKR_regulator"/>
</dbReference>
<dbReference type="PANTHER" id="PTHR46289">
    <property type="entry name" value="52 KDA REPRESSOR OF THE INHIBITOR OF THE PROTEIN KINASE-LIKE PROTEIN-RELATED"/>
    <property type="match status" value="1"/>
</dbReference>
<name>A0A8B8GNU8_9HEMI</name>
<evidence type="ECO:0000313" key="3">
    <source>
        <dbReference type="Proteomes" id="UP000694846"/>
    </source>
</evidence>
<keyword evidence="3" id="KW-1185">Reference proteome</keyword>
<dbReference type="GO" id="GO:0046983">
    <property type="term" value="F:protein dimerization activity"/>
    <property type="evidence" value="ECO:0007669"/>
    <property type="project" value="InterPro"/>
</dbReference>
<dbReference type="Pfam" id="PF14291">
    <property type="entry name" value="DUF4371"/>
    <property type="match status" value="1"/>
</dbReference>
<dbReference type="InterPro" id="IPR012337">
    <property type="entry name" value="RNaseH-like_sf"/>
</dbReference>
<dbReference type="SUPFAM" id="SSF53098">
    <property type="entry name" value="Ribonuclease H-like"/>
    <property type="match status" value="1"/>
</dbReference>
<sequence>MYTNRLLKPHEIEEILQQIWKPENNFQFPVTSLSIENQLDSSHAKQVMENRKNIIPIIEAILLCGQQNLSIRGHRDSGKIEVENSEPRENDGNFRNILKYRALGDANLKKFLESPGRIKYISPTSQNAIIDDCNSVLLPKIVNRVNKAKCFTVLVDETADIAGIEQVSICARYVNRETCTLHEDFLQFVPTADLTGKGLATLILDNLKHFGIETQYLRGQGFDEAAAMSGKYNGVQYHIKQAHPLAVYIHCSAHSLNLAVSSSYGIQSIRNCLRIVGKLRDFFIFSKRKAVLSLAIEQSENVLSKRSLKRSCETRWIERYHSINDFLELFESVVEALDIISEWNDTSDTSHKAQSLRNSILQSEFIIALHVTSKVFGFGLPMSKQFQKINIDLKMAMSLAQDTSDELNAFRENADSEFHEIFIKAKNIANKFESPLKIPRISNVQKNRMNIKTDDPEKYYRISIFIPYIDSFINQLKTRFIDHKTILNGFQSLFDTKGSEDDFIKLIDTYKEEFNSPTSVVLGEFNLWQRKLSNMNDKPNNAIDALNICNKDMYPGILNLLQILTTLPVSTASNERTFSKLKLIKMYLRNTISENRLIGLSMMSIYRKDSLLPEDILDELSKKKRRLDFIL</sequence>
<accession>A0A8B8GNU8</accession>
<evidence type="ECO:0000313" key="4">
    <source>
        <dbReference type="RefSeq" id="XP_025424733.1"/>
    </source>
</evidence>
<proteinExistence type="predicted"/>
<dbReference type="GeneID" id="112693752"/>
<gene>
    <name evidence="4" type="primary">LOC112693752</name>
</gene>
<dbReference type="Pfam" id="PF05699">
    <property type="entry name" value="Dimer_Tnp_hAT"/>
    <property type="match status" value="1"/>
</dbReference>
<dbReference type="RefSeq" id="XP_025424733.1">
    <property type="nucleotide sequence ID" value="XM_025568948.1"/>
</dbReference>
<dbReference type="InterPro" id="IPR008906">
    <property type="entry name" value="HATC_C_dom"/>
</dbReference>